<protein>
    <submittedName>
        <fullName evidence="4">Trehalose utilisation</fullName>
    </submittedName>
</protein>
<name>A0ABY1QAI6_9BACT</name>
<sequence length="350" mass="38506">MKLFLLLLVTFASVANADSLVFEGDSGPGVGKHIVFLAGDHEYRSEESLPAVARLLAKHHGFKCTVLFNIDPKTGEIAAGKPSLMPGMEALDTADLAVVFLRFQNLPEDQMKHFDDYLKRGGPVVGLRTSTHAFQIPEGKPFEKYSFRSKADGYELGFGHQVLGQTWVGHYGRNHVQSTRITVIDEMKDHPILRGVKDVWVQAGAYVGKPTDGDILTMAQPLEGMTPDSPIVESLPPQPSEWTRTYQSESGKEGRVLTSLYGTPEDFTNEGYRRMMVNGIFWALGMEDSITPDLDVSLVGPFNPNTFGNQTHALGIKPEMYEGFESPIPANNNVNRPGNKKAANKKKAAN</sequence>
<evidence type="ECO:0000313" key="4">
    <source>
        <dbReference type="EMBL" id="SMP62213.1"/>
    </source>
</evidence>
<dbReference type="InterPro" id="IPR029010">
    <property type="entry name" value="ThuA-like"/>
</dbReference>
<evidence type="ECO:0000256" key="1">
    <source>
        <dbReference type="SAM" id="MobiDB-lite"/>
    </source>
</evidence>
<comment type="caution">
    <text evidence="4">The sequence shown here is derived from an EMBL/GenBank/DDBJ whole genome shotgun (WGS) entry which is preliminary data.</text>
</comment>
<organism evidence="4 5">
    <name type="scientific">Neorhodopirellula lusitana</name>
    <dbReference type="NCBI Taxonomy" id="445327"/>
    <lineage>
        <taxon>Bacteria</taxon>
        <taxon>Pseudomonadati</taxon>
        <taxon>Planctomycetota</taxon>
        <taxon>Planctomycetia</taxon>
        <taxon>Pirellulales</taxon>
        <taxon>Pirellulaceae</taxon>
        <taxon>Neorhodopirellula</taxon>
    </lineage>
</organism>
<dbReference type="Pfam" id="PF06283">
    <property type="entry name" value="ThuA"/>
    <property type="match status" value="1"/>
</dbReference>
<reference evidence="4 5" key="1">
    <citation type="submission" date="2017-05" db="EMBL/GenBank/DDBJ databases">
        <authorList>
            <person name="Varghese N."/>
            <person name="Submissions S."/>
        </authorList>
    </citation>
    <scope>NUCLEOTIDE SEQUENCE [LARGE SCALE GENOMIC DNA]</scope>
    <source>
        <strain evidence="4 5">DSM 25457</strain>
    </source>
</reference>
<accession>A0ABY1QAI6</accession>
<dbReference type="InterPro" id="IPR029062">
    <property type="entry name" value="Class_I_gatase-like"/>
</dbReference>
<dbReference type="SUPFAM" id="SSF52317">
    <property type="entry name" value="Class I glutamine amidotransferase-like"/>
    <property type="match status" value="1"/>
</dbReference>
<feature type="compositionally biased region" description="Basic residues" evidence="1">
    <location>
        <begin position="338"/>
        <end position="350"/>
    </location>
</feature>
<proteinExistence type="predicted"/>
<evidence type="ECO:0000259" key="3">
    <source>
        <dbReference type="Pfam" id="PF06283"/>
    </source>
</evidence>
<dbReference type="Gene3D" id="3.40.50.880">
    <property type="match status" value="1"/>
</dbReference>
<dbReference type="Proteomes" id="UP001158067">
    <property type="component" value="Unassembled WGS sequence"/>
</dbReference>
<evidence type="ECO:0000313" key="5">
    <source>
        <dbReference type="Proteomes" id="UP001158067"/>
    </source>
</evidence>
<evidence type="ECO:0000256" key="2">
    <source>
        <dbReference type="SAM" id="SignalP"/>
    </source>
</evidence>
<feature type="signal peptide" evidence="2">
    <location>
        <begin position="1"/>
        <end position="17"/>
    </location>
</feature>
<keyword evidence="5" id="KW-1185">Reference proteome</keyword>
<dbReference type="RefSeq" id="WP_283433327.1">
    <property type="nucleotide sequence ID" value="NZ_FXUG01000007.1"/>
</dbReference>
<feature type="domain" description="ThuA-like" evidence="3">
    <location>
        <begin position="47"/>
        <end position="283"/>
    </location>
</feature>
<dbReference type="EMBL" id="FXUG01000007">
    <property type="protein sequence ID" value="SMP62213.1"/>
    <property type="molecule type" value="Genomic_DNA"/>
</dbReference>
<feature type="region of interest" description="Disordered" evidence="1">
    <location>
        <begin position="327"/>
        <end position="350"/>
    </location>
</feature>
<keyword evidence="2" id="KW-0732">Signal</keyword>
<feature type="chain" id="PRO_5046485437" evidence="2">
    <location>
        <begin position="18"/>
        <end position="350"/>
    </location>
</feature>
<gene>
    <name evidence="4" type="ORF">SAMN06265222_107265</name>
</gene>